<protein>
    <submittedName>
        <fullName evidence="4">Uncharacterized protein</fullName>
    </submittedName>
</protein>
<evidence type="ECO:0000256" key="1">
    <source>
        <dbReference type="SAM" id="MobiDB-lite"/>
    </source>
</evidence>
<dbReference type="AlphaFoldDB" id="A0A8H3ELX4"/>
<gene>
    <name evidence="4" type="ORF">GOMPHAMPRED_005990</name>
</gene>
<feature type="domain" description="DUF4387" evidence="3">
    <location>
        <begin position="504"/>
        <end position="605"/>
    </location>
</feature>
<evidence type="ECO:0000313" key="4">
    <source>
        <dbReference type="EMBL" id="CAF9907803.1"/>
    </source>
</evidence>
<dbReference type="InterPro" id="IPR025496">
    <property type="entry name" value="DUF4387"/>
</dbReference>
<dbReference type="Proteomes" id="UP000664169">
    <property type="component" value="Unassembled WGS sequence"/>
</dbReference>
<evidence type="ECO:0000313" key="5">
    <source>
        <dbReference type="Proteomes" id="UP000664169"/>
    </source>
</evidence>
<feature type="domain" description="Acyclic terpene utilisation N-terminal" evidence="2">
    <location>
        <begin position="54"/>
        <end position="343"/>
    </location>
</feature>
<keyword evidence="5" id="KW-1185">Reference proteome</keyword>
<comment type="caution">
    <text evidence="4">The sequence shown here is derived from an EMBL/GenBank/DDBJ whole genome shotgun (WGS) entry which is preliminary data.</text>
</comment>
<dbReference type="Pfam" id="PF14330">
    <property type="entry name" value="DUF4387"/>
    <property type="match status" value="1"/>
</dbReference>
<dbReference type="InterPro" id="IPR010839">
    <property type="entry name" value="AtuA_N"/>
</dbReference>
<dbReference type="EMBL" id="CAJPDQ010000004">
    <property type="protein sequence ID" value="CAF9907803.1"/>
    <property type="molecule type" value="Genomic_DNA"/>
</dbReference>
<evidence type="ECO:0000259" key="2">
    <source>
        <dbReference type="Pfam" id="PF07287"/>
    </source>
</evidence>
<dbReference type="Pfam" id="PF07287">
    <property type="entry name" value="AtuA"/>
    <property type="match status" value="1"/>
</dbReference>
<organism evidence="4 5">
    <name type="scientific">Gomphillus americanus</name>
    <dbReference type="NCBI Taxonomy" id="1940652"/>
    <lineage>
        <taxon>Eukaryota</taxon>
        <taxon>Fungi</taxon>
        <taxon>Dikarya</taxon>
        <taxon>Ascomycota</taxon>
        <taxon>Pezizomycotina</taxon>
        <taxon>Lecanoromycetes</taxon>
        <taxon>OSLEUM clade</taxon>
        <taxon>Ostropomycetidae</taxon>
        <taxon>Ostropales</taxon>
        <taxon>Graphidaceae</taxon>
        <taxon>Gomphilloideae</taxon>
        <taxon>Gomphillus</taxon>
    </lineage>
</organism>
<dbReference type="OrthoDB" id="5863171at2759"/>
<accession>A0A8H3ELX4</accession>
<evidence type="ECO:0000259" key="3">
    <source>
        <dbReference type="Pfam" id="PF14330"/>
    </source>
</evidence>
<feature type="region of interest" description="Disordered" evidence="1">
    <location>
        <begin position="626"/>
        <end position="669"/>
    </location>
</feature>
<reference evidence="4" key="1">
    <citation type="submission" date="2021-03" db="EMBL/GenBank/DDBJ databases">
        <authorList>
            <person name="Tagirdzhanova G."/>
        </authorList>
    </citation>
    <scope>NUCLEOTIDE SEQUENCE</scope>
</reference>
<proteinExistence type="predicted"/>
<name>A0A8H3ELX4_9LECA</name>
<sequence>MLGYGFNFRQVDEELSHHRHQNTPTAIILDSGSTDSGPLKLATGSMTVPRSNYARDLAKLLKLVTKHHVPLIISSAGGDGSNAHVDKLVKIVQELFAITDSSRPLKVVAIHSEIDKELVLQRLINGKIEGCGSAVPELIPDSVHSTPRIVAQMGPEPFLDAMSTYPDYDIIIGGRAYDPAPYVAYAMSCFMNLHNVDASAVNGQTLGNFYHMGQIMECGGACATPKSSAAVATVYADSFTVHPLQANARCTPLSVAAHTLYEKSRPDLLLGPGGYLDLSHAKYDQIIDMKTVKVRGAIFKPGRISDGKYTVKLEGASLSGYRTLFLGSFGDPILTSQLDDFLYRVQVYVQQQHHDVHESWKLHLHHYGESPAQVCVIGEALADTQMLASSIASTARIACVHGPYPGQKATSGNFAFGIGGAPEIETGPCAVFCVYHLMELETGEERGSSAESADSKSLFRWKKIDLETSAGHTNSDLLTVAKTSEPPKTPIPQYAPPPMTFDTLSGIAQVIRSKNAGPFEITIDVLFEHDWCYNLVKESNLLNNDTICDLFAIDKEDLMFAGFFDQAKAFKITFPRRREGKLVPSGGFMENDVHGSQRYRPLLALEIPITLRGRLEAAYLVSKHDKDDDERDEVAGSVDELNGKPEPQRAGLKTVPGLQVNGRTEIQST</sequence>